<reference evidence="1" key="1">
    <citation type="submission" date="2020-10" db="EMBL/GenBank/DDBJ databases">
        <authorList>
            <person name="Yerushalmy O."/>
            <person name="Gronovich N."/>
            <person name="Alkalay-Oren S."/>
            <person name="Coppenhagen-Glazer S."/>
            <person name="Hazan R."/>
        </authorList>
    </citation>
    <scope>NUCLEOTIDE SEQUENCE</scope>
</reference>
<evidence type="ECO:0008006" key="3">
    <source>
        <dbReference type="Google" id="ProtNLM"/>
    </source>
</evidence>
<evidence type="ECO:0000313" key="1">
    <source>
        <dbReference type="EMBL" id="QPB11247.1"/>
    </source>
</evidence>
<dbReference type="Proteomes" id="UP000663393">
    <property type="component" value="Segment"/>
</dbReference>
<evidence type="ECO:0000313" key="2">
    <source>
        <dbReference type="Proteomes" id="UP000663393"/>
    </source>
</evidence>
<dbReference type="EMBL" id="MW145136">
    <property type="protein sequence ID" value="QPB11247.1"/>
    <property type="molecule type" value="Genomic_DNA"/>
</dbReference>
<protein>
    <recommendedName>
        <fullName evidence="3">Lipoprotein</fullName>
    </recommendedName>
</protein>
<accession>A0A873WWC9</accession>
<dbReference type="PROSITE" id="PS51257">
    <property type="entry name" value="PROKAR_LIPOPROTEIN"/>
    <property type="match status" value="1"/>
</dbReference>
<sequence length="50" mass="5699">MKYVLAVLAFAVLAGCYTDPDYKGPKYVEPCDQYESHVDQNLCNLHYQKG</sequence>
<proteinExistence type="predicted"/>
<name>A0A873WWC9_9CAUD</name>
<keyword evidence="2" id="KW-1185">Reference proteome</keyword>
<organism evidence="1 2">
    <name type="scientific">Providencia phage PSTNGR1</name>
    <dbReference type="NCBI Taxonomy" id="2783542"/>
    <lineage>
        <taxon>Viruses</taxon>
        <taxon>Duplodnaviria</taxon>
        <taxon>Heunggongvirae</taxon>
        <taxon>Uroviricota</taxon>
        <taxon>Caudoviricetes</taxon>
        <taxon>Autographivirales</taxon>
        <taxon>Autonotataviridae</taxon>
        <taxon>Jeruvirus</taxon>
        <taxon>Jeruvirus PSTNGR1</taxon>
    </lineage>
</organism>